<sequence length="63" mass="7339">MSCVNFPKKENVLCIYFIQTLPNNPELTFAYTENFCKLLFNAPSRHNLQSLRIPPPQIAIRSR</sequence>
<gene>
    <name evidence="1" type="ORF">BIFADO_01863</name>
</gene>
<dbReference type="AlphaFoldDB" id="A7A7M4"/>
<reference evidence="1 2" key="2">
    <citation type="submission" date="2007-05" db="EMBL/GenBank/DDBJ databases">
        <title>Draft genome sequence of Bifidobacterium adolescentis (L2-32).</title>
        <authorList>
            <person name="Sudarsanam P."/>
            <person name="Ley R."/>
            <person name="Guruge J."/>
            <person name="Turnbaugh P.J."/>
            <person name="Mahowald M."/>
            <person name="Liep D."/>
            <person name="Gordon J."/>
        </authorList>
    </citation>
    <scope>NUCLEOTIDE SEQUENCE [LARGE SCALE GENOMIC DNA]</scope>
    <source>
        <strain evidence="1 2">L2-32</strain>
    </source>
</reference>
<dbReference type="HOGENOM" id="CLU_2876775_0_0_11"/>
<evidence type="ECO:0000313" key="2">
    <source>
        <dbReference type="Proteomes" id="UP000003773"/>
    </source>
</evidence>
<reference evidence="1 2" key="1">
    <citation type="submission" date="2007-04" db="EMBL/GenBank/DDBJ databases">
        <authorList>
            <person name="Fulton L."/>
            <person name="Clifton S."/>
            <person name="Fulton B."/>
            <person name="Xu J."/>
            <person name="Minx P."/>
            <person name="Pepin K.H."/>
            <person name="Johnson M."/>
            <person name="Thiruvilangam P."/>
            <person name="Bhonagiri V."/>
            <person name="Nash W.E."/>
            <person name="Mardis E.R."/>
            <person name="Wilson R.K."/>
        </authorList>
    </citation>
    <scope>NUCLEOTIDE SEQUENCE [LARGE SCALE GENOMIC DNA]</scope>
    <source>
        <strain evidence="1 2">L2-32</strain>
    </source>
</reference>
<name>A7A7M4_BIFAD</name>
<comment type="caution">
    <text evidence="1">The sequence shown here is derived from an EMBL/GenBank/DDBJ whole genome shotgun (WGS) entry which is preliminary data.</text>
</comment>
<protein>
    <submittedName>
        <fullName evidence="1">Uncharacterized protein</fullName>
    </submittedName>
</protein>
<evidence type="ECO:0000313" key="1">
    <source>
        <dbReference type="EMBL" id="EDN82485.1"/>
    </source>
</evidence>
<proteinExistence type="predicted"/>
<accession>A7A7M4</accession>
<dbReference type="Proteomes" id="UP000003773">
    <property type="component" value="Unassembled WGS sequence"/>
</dbReference>
<dbReference type="EMBL" id="AAXD02000053">
    <property type="protein sequence ID" value="EDN82485.1"/>
    <property type="molecule type" value="Genomic_DNA"/>
</dbReference>
<organism evidence="1 2">
    <name type="scientific">Bifidobacterium adolescentis L2-32</name>
    <dbReference type="NCBI Taxonomy" id="411481"/>
    <lineage>
        <taxon>Bacteria</taxon>
        <taxon>Bacillati</taxon>
        <taxon>Actinomycetota</taxon>
        <taxon>Actinomycetes</taxon>
        <taxon>Bifidobacteriales</taxon>
        <taxon>Bifidobacteriaceae</taxon>
        <taxon>Bifidobacterium</taxon>
    </lineage>
</organism>